<accession>A0ABX2CWS7</accession>
<dbReference type="Pfam" id="PF14460">
    <property type="entry name" value="Prok-E2_D"/>
    <property type="match status" value="1"/>
</dbReference>
<gene>
    <name evidence="1" type="ORF">E5S67_01743</name>
</gene>
<keyword evidence="2" id="KW-1185">Reference proteome</keyword>
<proteinExistence type="predicted"/>
<sequence>MQHLSGEVFREILQTAPRQLAEIDAELLFIKEQYLFHYREGTKEHYKLLSSVSLRTAFSHEPIDTDWMPPGVIRWGTNSQGNWVVKFISPAQYNLQFDESKPITIPLTALVFVGQNTQYWVFATDFATFNPESKAYHTPLPNIHPNGLICWGKNTPPVASTQTIDIAWQSFITTPFNADLSSQKSRKFPQDVREHLKSLALRKRRTYPVKDLVEVRYSPSIDSLVQHLLLIANPT</sequence>
<organism evidence="1 2">
    <name type="scientific">Microcoleus asticus IPMA8</name>
    <dbReference type="NCBI Taxonomy" id="2563858"/>
    <lineage>
        <taxon>Bacteria</taxon>
        <taxon>Bacillati</taxon>
        <taxon>Cyanobacteriota</taxon>
        <taxon>Cyanophyceae</taxon>
        <taxon>Oscillatoriophycideae</taxon>
        <taxon>Oscillatoriales</taxon>
        <taxon>Microcoleaceae</taxon>
        <taxon>Microcoleus</taxon>
        <taxon>Microcoleus asticus</taxon>
    </lineage>
</organism>
<dbReference type="EMBL" id="SRRZ01000023">
    <property type="protein sequence ID" value="NQE34020.1"/>
    <property type="molecule type" value="Genomic_DNA"/>
</dbReference>
<protein>
    <submittedName>
        <fullName evidence="1">Uncharacterized protein</fullName>
    </submittedName>
</protein>
<dbReference type="RefSeq" id="WP_216670293.1">
    <property type="nucleotide sequence ID" value="NZ_CAWPPK010000146.1"/>
</dbReference>
<evidence type="ECO:0000313" key="1">
    <source>
        <dbReference type="EMBL" id="NQE34020.1"/>
    </source>
</evidence>
<reference evidence="1 2" key="1">
    <citation type="journal article" date="2020" name="Sci. Rep.">
        <title>A novel cyanobacterial geosmin producer, revising GeoA distribution and dispersion patterns in Bacteria.</title>
        <authorList>
            <person name="Churro C."/>
            <person name="Semedo-Aguiar A.P."/>
            <person name="Silva A.D."/>
            <person name="Pereira-Leal J.B."/>
            <person name="Leite R.B."/>
        </authorList>
    </citation>
    <scope>NUCLEOTIDE SEQUENCE [LARGE SCALE GENOMIC DNA]</scope>
    <source>
        <strain evidence="1 2">IPMA8</strain>
    </source>
</reference>
<dbReference type="InterPro" id="IPR032787">
    <property type="entry name" value="Prok-E2_D"/>
</dbReference>
<name>A0ABX2CWS7_9CYAN</name>
<evidence type="ECO:0000313" key="2">
    <source>
        <dbReference type="Proteomes" id="UP000702425"/>
    </source>
</evidence>
<dbReference type="Proteomes" id="UP000702425">
    <property type="component" value="Unassembled WGS sequence"/>
</dbReference>
<comment type="caution">
    <text evidence="1">The sequence shown here is derived from an EMBL/GenBank/DDBJ whole genome shotgun (WGS) entry which is preliminary data.</text>
</comment>